<feature type="domain" description="Inosine/uridine-preferring nucleoside hydrolase" evidence="2">
    <location>
        <begin position="6"/>
        <end position="313"/>
    </location>
</feature>
<dbReference type="eggNOG" id="KOG2938">
    <property type="taxonomic scope" value="Eukaryota"/>
</dbReference>
<dbReference type="Ensembl" id="ENSLACT00000009569.1">
    <property type="protein sequence ID" value="ENSLACP00000009497.1"/>
    <property type="gene ID" value="ENSLACG00000008376.2"/>
</dbReference>
<reference evidence="3" key="2">
    <citation type="submission" date="2025-08" db="UniProtKB">
        <authorList>
            <consortium name="Ensembl"/>
        </authorList>
    </citation>
    <scope>IDENTIFICATION</scope>
</reference>
<dbReference type="InParanoid" id="H3AIM6"/>
<gene>
    <name evidence="3" type="primary">LOC102358410</name>
</gene>
<dbReference type="EMBL" id="AFYH01068944">
    <property type="status" value="NOT_ANNOTATED_CDS"/>
    <property type="molecule type" value="Genomic_DNA"/>
</dbReference>
<dbReference type="InterPro" id="IPR001910">
    <property type="entry name" value="Inosine/uridine_hydrolase_dom"/>
</dbReference>
<dbReference type="AlphaFoldDB" id="H3AIM6"/>
<dbReference type="Pfam" id="PF01156">
    <property type="entry name" value="IU_nuc_hydro"/>
    <property type="match status" value="1"/>
</dbReference>
<protein>
    <submittedName>
        <fullName evidence="3">Si:ch211-201h21.5</fullName>
    </submittedName>
</protein>
<dbReference type="EMBL" id="AFYH01068945">
    <property type="status" value="NOT_ANNOTATED_CDS"/>
    <property type="molecule type" value="Genomic_DNA"/>
</dbReference>
<evidence type="ECO:0000259" key="2">
    <source>
        <dbReference type="Pfam" id="PF01156"/>
    </source>
</evidence>
<dbReference type="Bgee" id="ENSLACG00000008376">
    <property type="expression patterns" value="Expressed in chordate pharynx and 6 other cell types or tissues"/>
</dbReference>
<evidence type="ECO:0000313" key="3">
    <source>
        <dbReference type="Ensembl" id="ENSLACP00000009497.1"/>
    </source>
</evidence>
<dbReference type="GeneTree" id="ENSGT00940000166460"/>
<proteinExistence type="inferred from homology"/>
<dbReference type="GO" id="GO:0016799">
    <property type="term" value="F:hydrolase activity, hydrolyzing N-glycosyl compounds"/>
    <property type="evidence" value="ECO:0007669"/>
    <property type="project" value="InterPro"/>
</dbReference>
<evidence type="ECO:0000313" key="4">
    <source>
        <dbReference type="Proteomes" id="UP000008672"/>
    </source>
</evidence>
<dbReference type="Gene3D" id="3.90.245.10">
    <property type="entry name" value="Ribonucleoside hydrolase-like"/>
    <property type="match status" value="1"/>
</dbReference>
<dbReference type="PANTHER" id="PTHR46190:SF1">
    <property type="entry name" value="SI:CH211-201H21.5"/>
    <property type="match status" value="1"/>
</dbReference>
<name>H3AIM6_LATCH</name>
<dbReference type="OMA" id="MIVPTWG"/>
<reference evidence="4" key="1">
    <citation type="submission" date="2011-08" db="EMBL/GenBank/DDBJ databases">
        <title>The draft genome of Latimeria chalumnae.</title>
        <authorList>
            <person name="Di Palma F."/>
            <person name="Alfoldi J."/>
            <person name="Johnson J."/>
            <person name="Berlin A."/>
            <person name="Gnerre S."/>
            <person name="Jaffe D."/>
            <person name="MacCallum I."/>
            <person name="Young S."/>
            <person name="Walker B.J."/>
            <person name="Lander E."/>
            <person name="Lindblad-Toh K."/>
        </authorList>
    </citation>
    <scope>NUCLEOTIDE SEQUENCE [LARGE SCALE GENOMIC DNA]</scope>
    <source>
        <strain evidence="4">Wild caught</strain>
    </source>
</reference>
<organism evidence="3 4">
    <name type="scientific">Latimeria chalumnae</name>
    <name type="common">Coelacanth</name>
    <dbReference type="NCBI Taxonomy" id="7897"/>
    <lineage>
        <taxon>Eukaryota</taxon>
        <taxon>Metazoa</taxon>
        <taxon>Chordata</taxon>
        <taxon>Craniata</taxon>
        <taxon>Vertebrata</taxon>
        <taxon>Euteleostomi</taxon>
        <taxon>Coelacanthiformes</taxon>
        <taxon>Coelacanthidae</taxon>
        <taxon>Latimeria</taxon>
    </lineage>
</organism>
<dbReference type="EMBL" id="AFYH01068946">
    <property type="status" value="NOT_ANNOTATED_CDS"/>
    <property type="molecule type" value="Genomic_DNA"/>
</dbReference>
<dbReference type="InterPro" id="IPR052775">
    <property type="entry name" value="IUN_hydrolase"/>
</dbReference>
<sequence>MSKKLLLIDVDCGVDDAQAIMVALAAPGAEILGITCCFGNTTLENVCKNVLQVLTVCNRTKIPVFSGASVSLLGEPAPVCTHFGQDGLGGKADADATILNLLEKEHAVNALIRIATEHAGEVSLVATGPLTNLALAVRMDPTLPQKLKNLYIMGGNMEGKGNRAICAEFNFVVDPEAAYIVLEDFTCPTYIATWDFVCRNQLPWGFFDQLVKQDTKKAEFIKKIISDCPAFSREEQLSAKDVNFGPGFASYDSYAMAAALDESFVTEYLECEATVELSGKLTRGMMVLDLTHRLKKKGKVFLMKECNIENFKKLLMAALQTMCREKKP</sequence>
<dbReference type="PANTHER" id="PTHR46190">
    <property type="entry name" value="SI:CH211-201H21.5-RELATED"/>
    <property type="match status" value="1"/>
</dbReference>
<dbReference type="STRING" id="7897.ENSLACP00000009497"/>
<dbReference type="InterPro" id="IPR036452">
    <property type="entry name" value="Ribo_hydro-like"/>
</dbReference>
<accession>H3AIM6</accession>
<dbReference type="SUPFAM" id="SSF53590">
    <property type="entry name" value="Nucleoside hydrolase"/>
    <property type="match status" value="1"/>
</dbReference>
<reference evidence="3" key="3">
    <citation type="submission" date="2025-09" db="UniProtKB">
        <authorList>
            <consortium name="Ensembl"/>
        </authorList>
    </citation>
    <scope>IDENTIFICATION</scope>
</reference>
<dbReference type="CDD" id="cd02649">
    <property type="entry name" value="nuc_hydro_CeIAG"/>
    <property type="match status" value="1"/>
</dbReference>
<evidence type="ECO:0000256" key="1">
    <source>
        <dbReference type="ARBA" id="ARBA00009176"/>
    </source>
</evidence>
<comment type="similarity">
    <text evidence="1">Belongs to the IUNH family.</text>
</comment>
<keyword evidence="4" id="KW-1185">Reference proteome</keyword>
<dbReference type="Proteomes" id="UP000008672">
    <property type="component" value="Unassembled WGS sequence"/>
</dbReference>